<dbReference type="GO" id="GO:0016887">
    <property type="term" value="F:ATP hydrolysis activity"/>
    <property type="evidence" value="ECO:0007669"/>
    <property type="project" value="InterPro"/>
</dbReference>
<keyword evidence="7 10" id="KW-1133">Transmembrane helix</keyword>
<dbReference type="InterPro" id="IPR027417">
    <property type="entry name" value="P-loop_NTPase"/>
</dbReference>
<evidence type="ECO:0000313" key="12">
    <source>
        <dbReference type="EMBL" id="KAJ5106942.1"/>
    </source>
</evidence>
<dbReference type="OrthoDB" id="245989at2759"/>
<dbReference type="Pfam" id="PF19055">
    <property type="entry name" value="ABC2_membrane_7"/>
    <property type="match status" value="1"/>
</dbReference>
<dbReference type="EMBL" id="JAPQKH010000003">
    <property type="protein sequence ID" value="KAJ5106942.1"/>
    <property type="molecule type" value="Genomic_DNA"/>
</dbReference>
<evidence type="ECO:0000313" key="13">
    <source>
        <dbReference type="Proteomes" id="UP001149165"/>
    </source>
</evidence>
<dbReference type="InterPro" id="IPR034001">
    <property type="entry name" value="ABCG_PDR_1"/>
</dbReference>
<dbReference type="Pfam" id="PF00005">
    <property type="entry name" value="ABC_tran"/>
    <property type="match status" value="2"/>
</dbReference>
<keyword evidence="6" id="KW-0067">ATP-binding</keyword>
<keyword evidence="4 10" id="KW-0812">Transmembrane</keyword>
<evidence type="ECO:0000256" key="2">
    <source>
        <dbReference type="ARBA" id="ARBA00006012"/>
    </source>
</evidence>
<evidence type="ECO:0000256" key="3">
    <source>
        <dbReference type="ARBA" id="ARBA00022448"/>
    </source>
</evidence>
<dbReference type="InterPro" id="IPR003439">
    <property type="entry name" value="ABC_transporter-like_ATP-bd"/>
</dbReference>
<proteinExistence type="inferred from homology"/>
<feature type="transmembrane region" description="Helical" evidence="10">
    <location>
        <begin position="1126"/>
        <end position="1151"/>
    </location>
</feature>
<organism evidence="12 13">
    <name type="scientific">Penicillium angulare</name>
    <dbReference type="NCBI Taxonomy" id="116970"/>
    <lineage>
        <taxon>Eukaryota</taxon>
        <taxon>Fungi</taxon>
        <taxon>Dikarya</taxon>
        <taxon>Ascomycota</taxon>
        <taxon>Pezizomycotina</taxon>
        <taxon>Eurotiomycetes</taxon>
        <taxon>Eurotiomycetidae</taxon>
        <taxon>Eurotiales</taxon>
        <taxon>Aspergillaceae</taxon>
        <taxon>Penicillium</taxon>
    </lineage>
</organism>
<feature type="transmembrane region" description="Helical" evidence="10">
    <location>
        <begin position="487"/>
        <end position="508"/>
    </location>
</feature>
<dbReference type="SMART" id="SM00382">
    <property type="entry name" value="AAA"/>
    <property type="match status" value="2"/>
</dbReference>
<dbReference type="CDD" id="cd03233">
    <property type="entry name" value="ABCG_PDR_domain1"/>
    <property type="match status" value="1"/>
</dbReference>
<evidence type="ECO:0000256" key="4">
    <source>
        <dbReference type="ARBA" id="ARBA00022692"/>
    </source>
</evidence>
<dbReference type="SUPFAM" id="SSF52540">
    <property type="entry name" value="P-loop containing nucleoside triphosphate hydrolases"/>
    <property type="match status" value="2"/>
</dbReference>
<keyword evidence="13" id="KW-1185">Reference proteome</keyword>
<feature type="region of interest" description="Disordered" evidence="9">
    <location>
        <begin position="699"/>
        <end position="728"/>
    </location>
</feature>
<evidence type="ECO:0000256" key="1">
    <source>
        <dbReference type="ARBA" id="ARBA00004141"/>
    </source>
</evidence>
<dbReference type="Pfam" id="PF06422">
    <property type="entry name" value="PDR_CDR"/>
    <property type="match status" value="1"/>
</dbReference>
<sequence>MSPDMEKAPAAHDAEDIKNIESFLASQGGSQRNVWVSFRDLSVRALDSGPKMVKTLPRAIVNTFGYDQLSWLLSLLPESIRGERLLKDILSSCTGLVEPGELLLVLGRPGSGCSTFLRAISNRSTLPMVGDLTFAGTTRKAFHKSHRRETIYLPEDDKHILTLTVRQTIEFALRLNLPDNARSGQQIHDTAVNLARIFGLEHVLDTLVAGVSGGEKKRVSIAEVLTCGSSVLAFDNSTRGLDSSTALDFVRALRVLADLGQKTILATLYQAGEEIYNHFDKVILLDTGFPIYFGSTRGAKQYFEDLGFIAAPGQTTSEFLTTVTDPLRREVRPSSPASHIQSAGELARIFRNSSTFQCLDKNISQTFKSSVEESQTLGVAPSSRSYPSQIYNCLRREFLLINGKRMVQYQKWINTVVLCLIIGSEYFNTSNTPIGAFTRKGVVFYAIIANAWMQYPELFDAHNNRAVLERQSSLNMYRPSAVAIARILLDLPLIAIQHAFFMIAFYFLSHHTVSYTAGNFFFFYFVLCLSTINFANLLRMFAYYVPSVEDCFRFGGIASTTTVYFAGFLIPINEMYPVWSWIHYISPPRYTYEALLTNEFASVLILCGESLIPEIPGADTANRVCPIQGAQAGQVNIPGLQYVESYGLEYSHRWRNVGILIAFAAAYMIIGIVGSEFMQFTPQGGSALVFARHPIDENTKEAGETDADVEKSAAVDSDSSRGPTQGPSLVWEDLTVDISERRVLNGISGYVQPGDLIALCGASGAGKTTLLTHLCRMNPVGRLKGKIEFGNQPLGKMFKKVSGFAQQADIHDGSATIREALEFYALLKQPSVYSRAEKLAYVERVLEILDLTPLQHAVIGDADSGLGVEVMKRIAVELAARPRILFADEPTSGLDSQGAVSIISYLKRLAGQGQAIIVTVHQPSASLFSLFDKLLALSSGGEQLYFGPVKSVISYFSRHGAEPRPDVNPAEYVLETVGAGIHGKSHGSPKQWAQRWKESPEAQEVQKKIGEIREQGSQVDETESKRTYNTSSLQQTIMLTDRMLKNQWRRPVYVYSKIWVHTVQAVLVGVTFFQLGTSPHDLQSRAFGAFALIFLVNTIVNPILARFFGNQSLWQRREGPGHAYGWVALCTSSFLAELPAIVLCGVVYFVLWYFLSGLPLGQSAIFTFIMIMTYEVFEMSFGLLITAASPDLKMAGIALVFLVTSMNWFNGVVLYYLNPLTYLFGGMITAAVEDQVVHCSESDLFTFLPPDNQSCGDYAGSWASNAQMHLLNPESTISCKVCEYTSGNQYLASFNLYGGQLANNMWAYWAVFLLFTFSNIVLFYFFTWARQVKRWKVFWFF</sequence>
<name>A0A9W9FWQ5_9EURO</name>
<dbReference type="InterPro" id="IPR013525">
    <property type="entry name" value="ABC2_TM"/>
</dbReference>
<evidence type="ECO:0000256" key="8">
    <source>
        <dbReference type="ARBA" id="ARBA00023136"/>
    </source>
</evidence>
<evidence type="ECO:0000256" key="6">
    <source>
        <dbReference type="ARBA" id="ARBA00022840"/>
    </source>
</evidence>
<dbReference type="GO" id="GO:0140359">
    <property type="term" value="F:ABC-type transporter activity"/>
    <property type="evidence" value="ECO:0007669"/>
    <property type="project" value="InterPro"/>
</dbReference>
<keyword evidence="8 10" id="KW-0472">Membrane</keyword>
<gene>
    <name evidence="12" type="ORF">N7456_003617</name>
</gene>
<dbReference type="InterPro" id="IPR017871">
    <property type="entry name" value="ABC_transporter-like_CS"/>
</dbReference>
<evidence type="ECO:0000256" key="10">
    <source>
        <dbReference type="SAM" id="Phobius"/>
    </source>
</evidence>
<dbReference type="InterPro" id="IPR003593">
    <property type="entry name" value="AAA+_ATPase"/>
</dbReference>
<dbReference type="InterPro" id="IPR010929">
    <property type="entry name" value="PDR_CDR_ABC"/>
</dbReference>
<evidence type="ECO:0000256" key="9">
    <source>
        <dbReference type="SAM" id="MobiDB-lite"/>
    </source>
</evidence>
<evidence type="ECO:0000259" key="11">
    <source>
        <dbReference type="PROSITE" id="PS50893"/>
    </source>
</evidence>
<dbReference type="InterPro" id="IPR043926">
    <property type="entry name" value="ABCG_dom"/>
</dbReference>
<dbReference type="PANTHER" id="PTHR19241">
    <property type="entry name" value="ATP-BINDING CASSETTE TRANSPORTER"/>
    <property type="match status" value="1"/>
</dbReference>
<feature type="domain" description="ABC transporter" evidence="11">
    <location>
        <begin position="729"/>
        <end position="964"/>
    </location>
</feature>
<comment type="similarity">
    <text evidence="2">Belongs to the ABC transporter superfamily. ABCG family. PDR (TC 3.A.1.205) subfamily.</text>
</comment>
<accession>A0A9W9FWQ5</accession>
<dbReference type="CDD" id="cd11691">
    <property type="entry name" value="HRI1_like"/>
    <property type="match status" value="1"/>
</dbReference>
<feature type="domain" description="ABC transporter" evidence="11">
    <location>
        <begin position="75"/>
        <end position="312"/>
    </location>
</feature>
<feature type="transmembrane region" description="Helical" evidence="10">
    <location>
        <begin position="1197"/>
        <end position="1217"/>
    </location>
</feature>
<dbReference type="GO" id="GO:0016020">
    <property type="term" value="C:membrane"/>
    <property type="evidence" value="ECO:0007669"/>
    <property type="project" value="UniProtKB-SubCell"/>
</dbReference>
<protein>
    <recommendedName>
        <fullName evidence="11">ABC transporter domain-containing protein</fullName>
    </recommendedName>
</protein>
<reference evidence="12" key="2">
    <citation type="journal article" date="2023" name="IMA Fungus">
        <title>Comparative genomic study of the Penicillium genus elucidates a diverse pangenome and 15 lateral gene transfer events.</title>
        <authorList>
            <person name="Petersen C."/>
            <person name="Sorensen T."/>
            <person name="Nielsen M.R."/>
            <person name="Sondergaard T.E."/>
            <person name="Sorensen J.L."/>
            <person name="Fitzpatrick D.A."/>
            <person name="Frisvad J.C."/>
            <person name="Nielsen K.L."/>
        </authorList>
    </citation>
    <scope>NUCLEOTIDE SEQUENCE</scope>
    <source>
        <strain evidence="12">IBT 30069</strain>
    </source>
</reference>
<feature type="transmembrane region" description="Helical" evidence="10">
    <location>
        <begin position="654"/>
        <end position="673"/>
    </location>
</feature>
<dbReference type="PROSITE" id="PS50893">
    <property type="entry name" value="ABC_TRANSPORTER_2"/>
    <property type="match status" value="2"/>
</dbReference>
<dbReference type="PROSITE" id="PS00211">
    <property type="entry name" value="ABC_TRANSPORTER_1"/>
    <property type="match status" value="1"/>
</dbReference>
<dbReference type="Proteomes" id="UP001149165">
    <property type="component" value="Unassembled WGS sequence"/>
</dbReference>
<comment type="caution">
    <text evidence="12">The sequence shown here is derived from an EMBL/GenBank/DDBJ whole genome shotgun (WGS) entry which is preliminary data.</text>
</comment>
<feature type="transmembrane region" description="Helical" evidence="10">
    <location>
        <begin position="520"/>
        <end position="539"/>
    </location>
</feature>
<reference evidence="12" key="1">
    <citation type="submission" date="2022-11" db="EMBL/GenBank/DDBJ databases">
        <authorList>
            <person name="Petersen C."/>
        </authorList>
    </citation>
    <scope>NUCLEOTIDE SEQUENCE</scope>
    <source>
        <strain evidence="12">IBT 30069</strain>
    </source>
</reference>
<feature type="compositionally biased region" description="Basic and acidic residues" evidence="9">
    <location>
        <begin position="699"/>
        <end position="713"/>
    </location>
</feature>
<dbReference type="Gene3D" id="3.40.50.300">
    <property type="entry name" value="P-loop containing nucleotide triphosphate hydrolases"/>
    <property type="match status" value="2"/>
</dbReference>
<evidence type="ECO:0000256" key="5">
    <source>
        <dbReference type="ARBA" id="ARBA00022741"/>
    </source>
</evidence>
<comment type="subcellular location">
    <subcellularLocation>
        <location evidence="1">Membrane</location>
        <topology evidence="1">Multi-pass membrane protein</topology>
    </subcellularLocation>
</comment>
<dbReference type="Pfam" id="PF01061">
    <property type="entry name" value="ABC2_membrane"/>
    <property type="match status" value="2"/>
</dbReference>
<dbReference type="GO" id="GO:0005524">
    <property type="term" value="F:ATP binding"/>
    <property type="evidence" value="ECO:0007669"/>
    <property type="project" value="UniProtKB-KW"/>
</dbReference>
<feature type="transmembrane region" description="Helical" evidence="10">
    <location>
        <begin position="1087"/>
        <end position="1105"/>
    </location>
</feature>
<evidence type="ECO:0000256" key="7">
    <source>
        <dbReference type="ARBA" id="ARBA00022989"/>
    </source>
</evidence>
<feature type="transmembrane region" description="Helical" evidence="10">
    <location>
        <begin position="1306"/>
        <end position="1326"/>
    </location>
</feature>
<feature type="transmembrane region" description="Helical" evidence="10">
    <location>
        <begin position="1163"/>
        <end position="1185"/>
    </location>
</feature>
<keyword evidence="3" id="KW-0813">Transport</keyword>
<keyword evidence="5" id="KW-0547">Nucleotide-binding</keyword>